<evidence type="ECO:0000313" key="12">
    <source>
        <dbReference type="Proteomes" id="UP000564704"/>
    </source>
</evidence>
<evidence type="ECO:0000256" key="2">
    <source>
        <dbReference type="ARBA" id="ARBA00022448"/>
    </source>
</evidence>
<dbReference type="GO" id="GO:0015740">
    <property type="term" value="P:C4-dicarboxylate transport"/>
    <property type="evidence" value="ECO:0007669"/>
    <property type="project" value="TreeGrafter"/>
</dbReference>
<dbReference type="PANTHER" id="PTHR35011">
    <property type="entry name" value="2,3-DIKETO-L-GULONATE TRAP TRANSPORTER SMALL PERMEASE PROTEIN YIAM"/>
    <property type="match status" value="1"/>
</dbReference>
<evidence type="ECO:0000256" key="3">
    <source>
        <dbReference type="ARBA" id="ARBA00022475"/>
    </source>
</evidence>
<keyword evidence="5 9" id="KW-0812">Transmembrane</keyword>
<accession>A0A844CU58</accession>
<dbReference type="GO" id="GO:0005886">
    <property type="term" value="C:plasma membrane"/>
    <property type="evidence" value="ECO:0007669"/>
    <property type="project" value="UniProtKB-SubCell"/>
</dbReference>
<feature type="domain" description="Tripartite ATP-independent periplasmic transporters DctQ component" evidence="10">
    <location>
        <begin position="23"/>
        <end position="121"/>
    </location>
</feature>
<keyword evidence="12" id="KW-1185">Reference proteome</keyword>
<feature type="transmembrane region" description="Helical" evidence="9">
    <location>
        <begin position="15"/>
        <end position="37"/>
    </location>
</feature>
<dbReference type="InterPro" id="IPR007387">
    <property type="entry name" value="TRAP_DctQ"/>
</dbReference>
<evidence type="ECO:0000256" key="6">
    <source>
        <dbReference type="ARBA" id="ARBA00022989"/>
    </source>
</evidence>
<comment type="caution">
    <text evidence="9">Lacks conserved residue(s) required for the propagation of feature annotation.</text>
</comment>
<feature type="transmembrane region" description="Helical" evidence="9">
    <location>
        <begin position="43"/>
        <end position="65"/>
    </location>
</feature>
<evidence type="ECO:0000256" key="1">
    <source>
        <dbReference type="ARBA" id="ARBA00004429"/>
    </source>
</evidence>
<evidence type="ECO:0000256" key="8">
    <source>
        <dbReference type="ARBA" id="ARBA00038436"/>
    </source>
</evidence>
<comment type="subcellular location">
    <subcellularLocation>
        <location evidence="1 9">Cell inner membrane</location>
        <topology evidence="1 9">Multi-pass membrane protein</topology>
    </subcellularLocation>
</comment>
<reference evidence="11 12" key="1">
    <citation type="submission" date="2019-05" db="EMBL/GenBank/DDBJ databases">
        <title>Roseovarius bejariae sp. nov., a moderately halophylic bacterium isolated from a saline soil in Rambla Salada (Murcia).</title>
        <authorList>
            <person name="Castro D.J."/>
            <person name="Gomez-Altuve A."/>
            <person name="Reina J.C."/>
            <person name="Rodriguez M."/>
            <person name="Sampedro I."/>
            <person name="Llamas I."/>
            <person name="Martinez-Checa F."/>
        </authorList>
    </citation>
    <scope>NUCLEOTIDE SEQUENCE [LARGE SCALE GENOMIC DNA]</scope>
    <source>
        <strain evidence="11 12">A21</strain>
    </source>
</reference>
<keyword evidence="6 9" id="KW-1133">Transmembrane helix</keyword>
<comment type="function">
    <text evidence="9">Part of the tripartite ATP-independent periplasmic (TRAP) transport system.</text>
</comment>
<organism evidence="11 12">
    <name type="scientific">Roseovarius bejariae</name>
    <dbReference type="NCBI Taxonomy" id="2576383"/>
    <lineage>
        <taxon>Bacteria</taxon>
        <taxon>Pseudomonadati</taxon>
        <taxon>Pseudomonadota</taxon>
        <taxon>Alphaproteobacteria</taxon>
        <taxon>Rhodobacterales</taxon>
        <taxon>Roseobacteraceae</taxon>
        <taxon>Roseovarius</taxon>
    </lineage>
</organism>
<name>A0A844CU58_9RHOB</name>
<dbReference type="GO" id="GO:0022857">
    <property type="term" value="F:transmembrane transporter activity"/>
    <property type="evidence" value="ECO:0007669"/>
    <property type="project" value="UniProtKB-UniRule"/>
</dbReference>
<proteinExistence type="inferred from homology"/>
<evidence type="ECO:0000259" key="10">
    <source>
        <dbReference type="Pfam" id="PF04290"/>
    </source>
</evidence>
<keyword evidence="3" id="KW-1003">Cell membrane</keyword>
<comment type="similarity">
    <text evidence="8 9">Belongs to the TRAP transporter small permease family.</text>
</comment>
<evidence type="ECO:0000256" key="4">
    <source>
        <dbReference type="ARBA" id="ARBA00022519"/>
    </source>
</evidence>
<dbReference type="EMBL" id="SZWE01000001">
    <property type="protein sequence ID" value="MRU14736.1"/>
    <property type="molecule type" value="Genomic_DNA"/>
</dbReference>
<protein>
    <recommendedName>
        <fullName evidence="9">TRAP transporter small permease protein</fullName>
    </recommendedName>
</protein>
<dbReference type="InterPro" id="IPR055348">
    <property type="entry name" value="DctQ"/>
</dbReference>
<dbReference type="PANTHER" id="PTHR35011:SF2">
    <property type="entry name" value="2,3-DIKETO-L-GULONATE TRAP TRANSPORTER SMALL PERMEASE PROTEIN YIAM"/>
    <property type="match status" value="1"/>
</dbReference>
<dbReference type="Pfam" id="PF04290">
    <property type="entry name" value="DctQ"/>
    <property type="match status" value="1"/>
</dbReference>
<evidence type="ECO:0000313" key="11">
    <source>
        <dbReference type="EMBL" id="MRU14736.1"/>
    </source>
</evidence>
<evidence type="ECO:0000256" key="5">
    <source>
        <dbReference type="ARBA" id="ARBA00022692"/>
    </source>
</evidence>
<evidence type="ECO:0000256" key="7">
    <source>
        <dbReference type="ARBA" id="ARBA00023136"/>
    </source>
</evidence>
<dbReference type="Proteomes" id="UP000564704">
    <property type="component" value="Unassembled WGS sequence"/>
</dbReference>
<dbReference type="RefSeq" id="WP_154149430.1">
    <property type="nucleotide sequence ID" value="NZ_SZWE01000001.1"/>
</dbReference>
<sequence length="225" mass="24992">MQTARTFGDRIEETIIAALLGLMTVVTFANVVARYLFNSNILWALELTVFMFGWLVLLGASYAVKKHAHLGVDAIVNMVAPPVRKAMGLFSVGCCLVFSLLLLKGAYDYWAVFAELPPTTGRWFPTGFDWNARGQGWYEVQDIPMVAPLRFLEDLLNYGESYEKIPKAIPYIVLPVSMALLVFRFTQAALRILSGQADRLVASHEVEDDLNEARAGQAQDNGGQN</sequence>
<comment type="subunit">
    <text evidence="9">The complex comprises the extracytoplasmic solute receptor protein and the two transmembrane proteins.</text>
</comment>
<comment type="caution">
    <text evidence="11">The sequence shown here is derived from an EMBL/GenBank/DDBJ whole genome shotgun (WGS) entry which is preliminary data.</text>
</comment>
<keyword evidence="2 9" id="KW-0813">Transport</keyword>
<gene>
    <name evidence="11" type="ORF">FDP25_04745</name>
</gene>
<dbReference type="AlphaFoldDB" id="A0A844CU58"/>
<dbReference type="OrthoDB" id="7843639at2"/>
<evidence type="ECO:0000256" key="9">
    <source>
        <dbReference type="RuleBase" id="RU369079"/>
    </source>
</evidence>
<feature type="transmembrane region" description="Helical" evidence="9">
    <location>
        <begin position="86"/>
        <end position="107"/>
    </location>
</feature>
<keyword evidence="4 9" id="KW-0997">Cell inner membrane</keyword>
<keyword evidence="7 9" id="KW-0472">Membrane</keyword>